<dbReference type="NCBIfam" id="NF010485">
    <property type="entry name" value="PRK13909.1-2"/>
    <property type="match status" value="1"/>
</dbReference>
<evidence type="ECO:0000256" key="3">
    <source>
        <dbReference type="ARBA" id="ARBA00022763"/>
    </source>
</evidence>
<dbReference type="InterPro" id="IPR027417">
    <property type="entry name" value="P-loop_NTPase"/>
</dbReference>
<protein>
    <recommendedName>
        <fullName evidence="12">DNA 3'-5' helicase</fullName>
        <ecNumber evidence="12">5.6.2.4</ecNumber>
    </recommendedName>
</protein>
<dbReference type="PROSITE" id="PS51198">
    <property type="entry name" value="UVRD_HELICASE_ATP_BIND"/>
    <property type="match status" value="1"/>
</dbReference>
<dbReference type="InterPro" id="IPR014016">
    <property type="entry name" value="UvrD-like_ATP-bd"/>
</dbReference>
<dbReference type="GO" id="GO:0005829">
    <property type="term" value="C:cytosol"/>
    <property type="evidence" value="ECO:0007669"/>
    <property type="project" value="TreeGrafter"/>
</dbReference>
<keyword evidence="17" id="KW-1185">Reference proteome</keyword>
<evidence type="ECO:0000313" key="17">
    <source>
        <dbReference type="Proteomes" id="UP000650616"/>
    </source>
</evidence>
<keyword evidence="7 14" id="KW-0067">ATP-binding</keyword>
<comment type="catalytic activity">
    <reaction evidence="13">
        <text>ATP + H2O = ADP + phosphate + H(+)</text>
        <dbReference type="Rhea" id="RHEA:13065"/>
        <dbReference type="ChEBI" id="CHEBI:15377"/>
        <dbReference type="ChEBI" id="CHEBI:15378"/>
        <dbReference type="ChEBI" id="CHEBI:30616"/>
        <dbReference type="ChEBI" id="CHEBI:43474"/>
        <dbReference type="ChEBI" id="CHEBI:456216"/>
        <dbReference type="EC" id="5.6.2.4"/>
    </reaction>
</comment>
<dbReference type="RefSeq" id="WP_170015208.1">
    <property type="nucleotide sequence ID" value="NZ_CP012545.1"/>
</dbReference>
<keyword evidence="9" id="KW-0234">DNA repair</keyword>
<dbReference type="PANTHER" id="PTHR11070">
    <property type="entry name" value="UVRD / RECB / PCRA DNA HELICASE FAMILY MEMBER"/>
    <property type="match status" value="1"/>
</dbReference>
<dbReference type="Proteomes" id="UP000650616">
    <property type="component" value="Unassembled WGS sequence"/>
</dbReference>
<evidence type="ECO:0000256" key="6">
    <source>
        <dbReference type="ARBA" id="ARBA00022839"/>
    </source>
</evidence>
<feature type="domain" description="UvrD-like helicase ATP-binding" evidence="15">
    <location>
        <begin position="4"/>
        <end position="425"/>
    </location>
</feature>
<organism evidence="16 17">
    <name type="scientific">Campylobacter californiensis</name>
    <dbReference type="NCBI Taxonomy" id="1032243"/>
    <lineage>
        <taxon>Bacteria</taxon>
        <taxon>Pseudomonadati</taxon>
        <taxon>Campylobacterota</taxon>
        <taxon>Epsilonproteobacteria</taxon>
        <taxon>Campylobacterales</taxon>
        <taxon>Campylobacteraceae</taxon>
        <taxon>Campylobacter</taxon>
    </lineage>
</organism>
<keyword evidence="8" id="KW-0238">DNA-binding</keyword>
<keyword evidence="1" id="KW-0540">Nuclease</keyword>
<keyword evidence="4 14" id="KW-0378">Hydrolase</keyword>
<dbReference type="PANTHER" id="PTHR11070:SF67">
    <property type="entry name" value="DNA 3'-5' HELICASE"/>
    <property type="match status" value="1"/>
</dbReference>
<dbReference type="InterPro" id="IPR011604">
    <property type="entry name" value="PDDEXK-like_dom_sf"/>
</dbReference>
<dbReference type="Gene3D" id="3.40.50.300">
    <property type="entry name" value="P-loop containing nucleotide triphosphate hydrolases"/>
    <property type="match status" value="4"/>
</dbReference>
<dbReference type="NCBIfam" id="NF010487">
    <property type="entry name" value="PRK13909.1-4"/>
    <property type="match status" value="1"/>
</dbReference>
<dbReference type="Pfam" id="PF13361">
    <property type="entry name" value="UvrD_C"/>
    <property type="match status" value="2"/>
</dbReference>
<proteinExistence type="predicted"/>
<evidence type="ECO:0000256" key="12">
    <source>
        <dbReference type="ARBA" id="ARBA00034808"/>
    </source>
</evidence>
<dbReference type="EMBL" id="LIWG01000001">
    <property type="protein sequence ID" value="MBE3607314.1"/>
    <property type="molecule type" value="Genomic_DNA"/>
</dbReference>
<evidence type="ECO:0000313" key="16">
    <source>
        <dbReference type="EMBL" id="MBE3607314.1"/>
    </source>
</evidence>
<dbReference type="InterPro" id="IPR000212">
    <property type="entry name" value="DNA_helicase_UvrD/REP"/>
</dbReference>
<keyword evidence="2 14" id="KW-0547">Nucleotide-binding</keyword>
<comment type="catalytic activity">
    <reaction evidence="11">
        <text>Couples ATP hydrolysis with the unwinding of duplex DNA by translocating in the 3'-5' direction.</text>
        <dbReference type="EC" id="5.6.2.4"/>
    </reaction>
</comment>
<dbReference type="InterPro" id="IPR014017">
    <property type="entry name" value="DNA_helicase_UvrD-like_C"/>
</dbReference>
<accession>A0AAW3ZSJ0</accession>
<evidence type="ECO:0000256" key="7">
    <source>
        <dbReference type="ARBA" id="ARBA00022840"/>
    </source>
</evidence>
<evidence type="ECO:0000256" key="11">
    <source>
        <dbReference type="ARBA" id="ARBA00034617"/>
    </source>
</evidence>
<evidence type="ECO:0000256" key="13">
    <source>
        <dbReference type="ARBA" id="ARBA00048988"/>
    </source>
</evidence>
<keyword evidence="6" id="KW-0269">Exonuclease</keyword>
<dbReference type="GO" id="GO:0005524">
    <property type="term" value="F:ATP binding"/>
    <property type="evidence" value="ECO:0007669"/>
    <property type="project" value="UniProtKB-UniRule"/>
</dbReference>
<keyword evidence="5 14" id="KW-0347">Helicase</keyword>
<evidence type="ECO:0000259" key="15">
    <source>
        <dbReference type="PROSITE" id="PS51198"/>
    </source>
</evidence>
<evidence type="ECO:0000256" key="8">
    <source>
        <dbReference type="ARBA" id="ARBA00023125"/>
    </source>
</evidence>
<evidence type="ECO:0000256" key="2">
    <source>
        <dbReference type="ARBA" id="ARBA00022741"/>
    </source>
</evidence>
<dbReference type="GO" id="GO:0000725">
    <property type="term" value="P:recombinational repair"/>
    <property type="evidence" value="ECO:0007669"/>
    <property type="project" value="TreeGrafter"/>
</dbReference>
<dbReference type="Gene3D" id="3.90.320.10">
    <property type="match status" value="1"/>
</dbReference>
<reference evidence="16 17" key="1">
    <citation type="submission" date="2015-08" db="EMBL/GenBank/DDBJ databases">
        <title>Comparative genomics of the Campylobacter concisus group.</title>
        <authorList>
            <person name="Yee E."/>
            <person name="Chapman M.H."/>
            <person name="Huynh S."/>
            <person name="Bono J.L."/>
            <person name="On S.L."/>
            <person name="St Leger J."/>
            <person name="Foster G."/>
            <person name="Parker C.T."/>
            <person name="Miller W.G."/>
        </authorList>
    </citation>
    <scope>NUCLEOTIDE SEQUENCE [LARGE SCALE GENOMIC DNA]</scope>
    <source>
        <strain evidence="16 17">RM9337</strain>
    </source>
</reference>
<dbReference type="GO" id="GO:0043138">
    <property type="term" value="F:3'-5' DNA helicase activity"/>
    <property type="evidence" value="ECO:0007669"/>
    <property type="project" value="UniProtKB-EC"/>
</dbReference>
<feature type="binding site" evidence="14">
    <location>
        <begin position="25"/>
        <end position="32"/>
    </location>
    <ligand>
        <name>ATP</name>
        <dbReference type="ChEBI" id="CHEBI:30616"/>
    </ligand>
</feature>
<name>A0AAW3ZSJ0_9BACT</name>
<evidence type="ECO:0000256" key="4">
    <source>
        <dbReference type="ARBA" id="ARBA00022801"/>
    </source>
</evidence>
<dbReference type="GO" id="GO:0004527">
    <property type="term" value="F:exonuclease activity"/>
    <property type="evidence" value="ECO:0007669"/>
    <property type="project" value="UniProtKB-KW"/>
</dbReference>
<dbReference type="Pfam" id="PF00580">
    <property type="entry name" value="UvrD-helicase"/>
    <property type="match status" value="1"/>
</dbReference>
<evidence type="ECO:0000256" key="5">
    <source>
        <dbReference type="ARBA" id="ARBA00022806"/>
    </source>
</evidence>
<evidence type="ECO:0000256" key="10">
    <source>
        <dbReference type="ARBA" id="ARBA00023235"/>
    </source>
</evidence>
<comment type="caution">
    <text evidence="16">The sequence shown here is derived from an EMBL/GenBank/DDBJ whole genome shotgun (WGS) entry which is preliminary data.</text>
</comment>
<keyword evidence="3" id="KW-0227">DNA damage</keyword>
<dbReference type="AlphaFoldDB" id="A0AAW3ZSJ0"/>
<gene>
    <name evidence="16" type="ORF">CCAL9337_00995</name>
</gene>
<dbReference type="GO" id="GO:0003677">
    <property type="term" value="F:DNA binding"/>
    <property type="evidence" value="ECO:0007669"/>
    <property type="project" value="UniProtKB-KW"/>
</dbReference>
<evidence type="ECO:0000256" key="14">
    <source>
        <dbReference type="PROSITE-ProRule" id="PRU00560"/>
    </source>
</evidence>
<keyword evidence="10" id="KW-0413">Isomerase</keyword>
<sequence length="929" mass="105711">MHILRLQDILSGANIMIEPFLALQASAGSGKTFALSVRYIALLLSGASAKSITALTFTKKAASEMSERIVSTFLNLHKDEKSAELSVLCDMLEMSKDEVLSRRDLVSDEFLQSNLKITTFDAFFGMILRSFSLNLGLSPDFETKSEMSNLAQAQFIKNVAKNENLLTSLAIYIVLSSKSQTNFFETLHMFYENFDSVKTSGFVDFNAQNEALDIMSELKEIAVKRGGSQTAIKSFSVNSVEEIYEKSFLSRESLKYQVYSKIYDEAMDEKFVSLKEALKRHAAHLENFKLIELNGFLGAYKEALLQANAKLNMLTFTDITKLTHRLLNFNFDKDMLYFRLDERITHLLIDEFQDTNVMQYEIIYPLISEIVAGYGQNGLGSFFYVGDVKQSIYRFRGGKKELFGKILSDFSQVKEEKLNTNYRSAKNLVEFINETFKDKIQNYTAQIPHSSEDGYIKVVQSDEIQDTCVSEVEALLKSGAKSEDITVLCWKNDDIRSICEALEQKGIASKDEGAMLLKNSPLVFAFINYVKFCLFGDEIYRYGAESFLGKNLIKLTVDFSKTAQQSLIYLAKKSAINMQNLDILKLIHLSAKSKNLINFIFEFENSDALSAQNSTNGVRVMTVHKSKGLEFEHVVLCDKTGKGRSESGNFICEYDVKNGYEIMLKLKNREYLDEEYAKIKLYSNELEEEEEINKLYVAMTRAKSSLVIIKKIGANGTNPSYFGAYTSNSKEVCYLDIPVQEIGKIKIKSKQISSEDKIVKKIELLSVAKEKTQAKTDDDEKNLHAIYFGLALHFLLEMSAKFNEDSIDKADILMRNKFSKFLSEDDLKDIKNRALMLIKNEKFKSAILDGELKKEQALSYKDELKQIDLLCFKANEILIIDYKSSKFSVEKNISQVQEYIQILSEIYPSKPVRGMLVYLLNDKIDILEI</sequence>
<dbReference type="EC" id="5.6.2.4" evidence="12"/>
<dbReference type="SUPFAM" id="SSF52540">
    <property type="entry name" value="P-loop containing nucleoside triphosphate hydrolases"/>
    <property type="match status" value="1"/>
</dbReference>
<evidence type="ECO:0000256" key="1">
    <source>
        <dbReference type="ARBA" id="ARBA00022722"/>
    </source>
</evidence>
<evidence type="ECO:0000256" key="9">
    <source>
        <dbReference type="ARBA" id="ARBA00023204"/>
    </source>
</evidence>